<dbReference type="NCBIfam" id="TIGR03598">
    <property type="entry name" value="GTPase_YsxC"/>
    <property type="match status" value="1"/>
</dbReference>
<evidence type="ECO:0000259" key="11">
    <source>
        <dbReference type="PROSITE" id="PS51706"/>
    </source>
</evidence>
<dbReference type="InterPro" id="IPR019987">
    <property type="entry name" value="GTP-bd_ribosome_bio_YsxC"/>
</dbReference>
<evidence type="ECO:0000256" key="3">
    <source>
        <dbReference type="ARBA" id="ARBA00022618"/>
    </source>
</evidence>
<dbReference type="EMBL" id="JANATA010000010">
    <property type="protein sequence ID" value="MCP3428742.1"/>
    <property type="molecule type" value="Genomic_DNA"/>
</dbReference>
<reference evidence="12" key="1">
    <citation type="submission" date="2022-07" db="EMBL/GenBank/DDBJ databases">
        <title>Characterization of the Novel Bacterium Alteromonas immobilis LMIT006 and Alteromonas gregis LMIT007.</title>
        <authorList>
            <person name="Lin X."/>
        </authorList>
    </citation>
    <scope>NUCLEOTIDE SEQUENCE</scope>
    <source>
        <strain evidence="12">LMIT007</strain>
    </source>
</reference>
<gene>
    <name evidence="12" type="primary">yihA</name>
    <name evidence="10" type="synonym">engB</name>
    <name evidence="12" type="ORF">NLF92_07260</name>
</gene>
<evidence type="ECO:0000256" key="9">
    <source>
        <dbReference type="ARBA" id="ARBA00023306"/>
    </source>
</evidence>
<evidence type="ECO:0000313" key="13">
    <source>
        <dbReference type="Proteomes" id="UP001165413"/>
    </source>
</evidence>
<keyword evidence="6" id="KW-0460">Magnesium</keyword>
<keyword evidence="13" id="KW-1185">Reference proteome</keyword>
<dbReference type="AlphaFoldDB" id="A0AA41WYA4"/>
<dbReference type="CDD" id="cd01876">
    <property type="entry name" value="YihA_EngB"/>
    <property type="match status" value="1"/>
</dbReference>
<evidence type="ECO:0000256" key="1">
    <source>
        <dbReference type="ARBA" id="ARBA00001946"/>
    </source>
</evidence>
<dbReference type="Proteomes" id="UP001165413">
    <property type="component" value="Unassembled WGS sequence"/>
</dbReference>
<evidence type="ECO:0000256" key="6">
    <source>
        <dbReference type="ARBA" id="ARBA00022842"/>
    </source>
</evidence>
<comment type="cofactor">
    <cofactor evidence="1">
        <name>Mg(2+)</name>
        <dbReference type="ChEBI" id="CHEBI:18420"/>
    </cofactor>
</comment>
<sequence>MSYYTKAKFSTSAPDILHLDQSSGIEVAFAGRSNAGKSSALNTLTRQKNLARTSKTPGRTQLINVFELEEDLRLVDLPGYGFAKVPLAMKLKWQKALGEYLQKRECLKGLVVLMDIRHPFKDLDQDLIRWAVGADIPVLALLTKADKLKAGKRKAQVLMAREASLAFCGDVTVHAFSSLNRLGLPELERKLDEWFGLEKPIVD</sequence>
<dbReference type="InterPro" id="IPR006073">
    <property type="entry name" value="GTP-bd"/>
</dbReference>
<dbReference type="PROSITE" id="PS51706">
    <property type="entry name" value="G_ENGB"/>
    <property type="match status" value="1"/>
</dbReference>
<dbReference type="SUPFAM" id="SSF52540">
    <property type="entry name" value="P-loop containing nucleoside triphosphate hydrolases"/>
    <property type="match status" value="1"/>
</dbReference>
<evidence type="ECO:0000256" key="10">
    <source>
        <dbReference type="HAMAP-Rule" id="MF_00321"/>
    </source>
</evidence>
<evidence type="ECO:0000313" key="12">
    <source>
        <dbReference type="EMBL" id="MCP3428742.1"/>
    </source>
</evidence>
<accession>A0AA41WYA4</accession>
<dbReference type="GO" id="GO:0046872">
    <property type="term" value="F:metal ion binding"/>
    <property type="evidence" value="ECO:0007669"/>
    <property type="project" value="UniProtKB-KW"/>
</dbReference>
<evidence type="ECO:0000256" key="4">
    <source>
        <dbReference type="ARBA" id="ARBA00022723"/>
    </source>
</evidence>
<keyword evidence="5 10" id="KW-0547">Nucleotide-binding</keyword>
<evidence type="ECO:0000256" key="7">
    <source>
        <dbReference type="ARBA" id="ARBA00023134"/>
    </source>
</evidence>
<feature type="domain" description="EngB-type G" evidence="11">
    <location>
        <begin position="23"/>
        <end position="197"/>
    </location>
</feature>
<dbReference type="PANTHER" id="PTHR11649">
    <property type="entry name" value="MSS1/TRME-RELATED GTP-BINDING PROTEIN"/>
    <property type="match status" value="1"/>
</dbReference>
<dbReference type="FunFam" id="3.40.50.300:FF:000098">
    <property type="entry name" value="Probable GTP-binding protein EngB"/>
    <property type="match status" value="1"/>
</dbReference>
<protein>
    <recommendedName>
        <fullName evidence="10">Probable GTP-binding protein EngB</fullName>
    </recommendedName>
</protein>
<comment type="caution">
    <text evidence="12">The sequence shown here is derived from an EMBL/GenBank/DDBJ whole genome shotgun (WGS) entry which is preliminary data.</text>
</comment>
<keyword evidence="8 10" id="KW-0717">Septation</keyword>
<dbReference type="Pfam" id="PF01926">
    <property type="entry name" value="MMR_HSR1"/>
    <property type="match status" value="1"/>
</dbReference>
<dbReference type="PANTHER" id="PTHR11649:SF13">
    <property type="entry name" value="ENGB-TYPE G DOMAIN-CONTAINING PROTEIN"/>
    <property type="match status" value="1"/>
</dbReference>
<dbReference type="InterPro" id="IPR027417">
    <property type="entry name" value="P-loop_NTPase"/>
</dbReference>
<proteinExistence type="inferred from homology"/>
<dbReference type="HAMAP" id="MF_00321">
    <property type="entry name" value="GTPase_EngB"/>
    <property type="match status" value="1"/>
</dbReference>
<comment type="similarity">
    <text evidence="2 10">Belongs to the TRAFAC class TrmE-Era-EngA-EngB-Septin-like GTPase superfamily. EngB GTPase family.</text>
</comment>
<evidence type="ECO:0000256" key="2">
    <source>
        <dbReference type="ARBA" id="ARBA00009638"/>
    </source>
</evidence>
<comment type="function">
    <text evidence="10">Necessary for normal cell division and for the maintenance of normal septation.</text>
</comment>
<dbReference type="InterPro" id="IPR030393">
    <property type="entry name" value="G_ENGB_dom"/>
</dbReference>
<keyword evidence="7 10" id="KW-0342">GTP-binding</keyword>
<dbReference type="GO" id="GO:0005829">
    <property type="term" value="C:cytosol"/>
    <property type="evidence" value="ECO:0007669"/>
    <property type="project" value="TreeGrafter"/>
</dbReference>
<dbReference type="Gene3D" id="3.40.50.300">
    <property type="entry name" value="P-loop containing nucleotide triphosphate hydrolases"/>
    <property type="match status" value="1"/>
</dbReference>
<name>A0AA41WYA4_9ALTE</name>
<keyword evidence="3 10" id="KW-0132">Cell division</keyword>
<dbReference type="GO" id="GO:0000917">
    <property type="term" value="P:division septum assembly"/>
    <property type="evidence" value="ECO:0007669"/>
    <property type="project" value="UniProtKB-KW"/>
</dbReference>
<keyword evidence="9 10" id="KW-0131">Cell cycle</keyword>
<dbReference type="RefSeq" id="WP_254100304.1">
    <property type="nucleotide sequence ID" value="NZ_JANATA010000010.1"/>
</dbReference>
<dbReference type="GO" id="GO:0005525">
    <property type="term" value="F:GTP binding"/>
    <property type="evidence" value="ECO:0007669"/>
    <property type="project" value="UniProtKB-UniRule"/>
</dbReference>
<evidence type="ECO:0000256" key="8">
    <source>
        <dbReference type="ARBA" id="ARBA00023210"/>
    </source>
</evidence>
<keyword evidence="4" id="KW-0479">Metal-binding</keyword>
<evidence type="ECO:0000256" key="5">
    <source>
        <dbReference type="ARBA" id="ARBA00022741"/>
    </source>
</evidence>
<organism evidence="12 13">
    <name type="scientific">Opacimonas viscosa</name>
    <dbReference type="NCBI Taxonomy" id="2961944"/>
    <lineage>
        <taxon>Bacteria</taxon>
        <taxon>Pseudomonadati</taxon>
        <taxon>Pseudomonadota</taxon>
        <taxon>Gammaproteobacteria</taxon>
        <taxon>Alteromonadales</taxon>
        <taxon>Alteromonadaceae</taxon>
        <taxon>Opacimonas</taxon>
    </lineage>
</organism>